<dbReference type="NCBIfam" id="TIGR02937">
    <property type="entry name" value="sigma70-ECF"/>
    <property type="match status" value="1"/>
</dbReference>
<feature type="domain" description="RNA polymerase sigma-70 region 2" evidence="8">
    <location>
        <begin position="80"/>
        <end position="144"/>
    </location>
</feature>
<dbReference type="InterPro" id="IPR000838">
    <property type="entry name" value="RNA_pol_sigma70_ECF_CS"/>
</dbReference>
<dbReference type="GO" id="GO:0016987">
    <property type="term" value="F:sigma factor activity"/>
    <property type="evidence" value="ECO:0007669"/>
    <property type="project" value="UniProtKB-KW"/>
</dbReference>
<dbReference type="EMBL" id="QGDQ01000005">
    <property type="protein sequence ID" value="PWJ54864.1"/>
    <property type="molecule type" value="Genomic_DNA"/>
</dbReference>
<keyword evidence="11" id="KW-1185">Reference proteome</keyword>
<feature type="domain" description="RNA polymerase sigma factor 70 region 4 type 2" evidence="9">
    <location>
        <begin position="186"/>
        <end position="234"/>
    </location>
</feature>
<dbReference type="Pfam" id="PF04542">
    <property type="entry name" value="Sigma70_r2"/>
    <property type="match status" value="1"/>
</dbReference>
<dbReference type="InterPro" id="IPR007627">
    <property type="entry name" value="RNA_pol_sigma70_r2"/>
</dbReference>
<dbReference type="SUPFAM" id="SSF88946">
    <property type="entry name" value="Sigma2 domain of RNA polymerase sigma factors"/>
    <property type="match status" value="1"/>
</dbReference>
<feature type="region of interest" description="Disordered" evidence="7">
    <location>
        <begin position="1"/>
        <end position="68"/>
    </location>
</feature>
<dbReference type="AlphaFoldDB" id="A0A316ADA3"/>
<evidence type="ECO:0000256" key="6">
    <source>
        <dbReference type="RuleBase" id="RU000716"/>
    </source>
</evidence>
<dbReference type="SUPFAM" id="SSF88659">
    <property type="entry name" value="Sigma3 and sigma4 domains of RNA polymerase sigma factors"/>
    <property type="match status" value="1"/>
</dbReference>
<evidence type="ECO:0000313" key="11">
    <source>
        <dbReference type="Proteomes" id="UP000245469"/>
    </source>
</evidence>
<organism evidence="10 11">
    <name type="scientific">Quadrisphaera granulorum</name>
    <dbReference type="NCBI Taxonomy" id="317664"/>
    <lineage>
        <taxon>Bacteria</taxon>
        <taxon>Bacillati</taxon>
        <taxon>Actinomycetota</taxon>
        <taxon>Actinomycetes</taxon>
        <taxon>Kineosporiales</taxon>
        <taxon>Kineosporiaceae</taxon>
        <taxon>Quadrisphaera</taxon>
    </lineage>
</organism>
<evidence type="ECO:0000256" key="4">
    <source>
        <dbReference type="ARBA" id="ARBA00023125"/>
    </source>
</evidence>
<dbReference type="GO" id="GO:0003677">
    <property type="term" value="F:DNA binding"/>
    <property type="evidence" value="ECO:0007669"/>
    <property type="project" value="UniProtKB-KW"/>
</dbReference>
<dbReference type="InterPro" id="IPR013325">
    <property type="entry name" value="RNA_pol_sigma_r2"/>
</dbReference>
<evidence type="ECO:0000256" key="3">
    <source>
        <dbReference type="ARBA" id="ARBA00023082"/>
    </source>
</evidence>
<dbReference type="InterPro" id="IPR014293">
    <property type="entry name" value="RNA_pol_sigma70_actinobac"/>
</dbReference>
<dbReference type="CDD" id="cd06171">
    <property type="entry name" value="Sigma70_r4"/>
    <property type="match status" value="1"/>
</dbReference>
<feature type="compositionally biased region" description="Basic and acidic residues" evidence="7">
    <location>
        <begin position="24"/>
        <end position="35"/>
    </location>
</feature>
<proteinExistence type="inferred from homology"/>
<name>A0A316ADA3_9ACTN</name>
<dbReference type="PROSITE" id="PS01063">
    <property type="entry name" value="SIGMA70_ECF"/>
    <property type="match status" value="1"/>
</dbReference>
<evidence type="ECO:0000256" key="2">
    <source>
        <dbReference type="ARBA" id="ARBA00023015"/>
    </source>
</evidence>
<keyword evidence="4 6" id="KW-0238">DNA-binding</keyword>
<evidence type="ECO:0000256" key="7">
    <source>
        <dbReference type="SAM" id="MobiDB-lite"/>
    </source>
</evidence>
<feature type="compositionally biased region" description="Low complexity" evidence="7">
    <location>
        <begin position="38"/>
        <end position="50"/>
    </location>
</feature>
<dbReference type="GO" id="GO:0006950">
    <property type="term" value="P:response to stress"/>
    <property type="evidence" value="ECO:0007669"/>
    <property type="project" value="UniProtKB-ARBA"/>
</dbReference>
<evidence type="ECO:0000259" key="9">
    <source>
        <dbReference type="Pfam" id="PF08281"/>
    </source>
</evidence>
<keyword evidence="2 6" id="KW-0805">Transcription regulation</keyword>
<dbReference type="InterPro" id="IPR039425">
    <property type="entry name" value="RNA_pol_sigma-70-like"/>
</dbReference>
<dbReference type="Gene3D" id="1.10.1740.10">
    <property type="match status" value="1"/>
</dbReference>
<dbReference type="GO" id="GO:0006352">
    <property type="term" value="P:DNA-templated transcription initiation"/>
    <property type="evidence" value="ECO:0007669"/>
    <property type="project" value="InterPro"/>
</dbReference>
<keyword evidence="5 6" id="KW-0804">Transcription</keyword>
<evidence type="ECO:0000313" key="10">
    <source>
        <dbReference type="EMBL" id="PWJ54864.1"/>
    </source>
</evidence>
<dbReference type="Proteomes" id="UP000245469">
    <property type="component" value="Unassembled WGS sequence"/>
</dbReference>
<dbReference type="InterPro" id="IPR013249">
    <property type="entry name" value="RNA_pol_sigma70_r4_t2"/>
</dbReference>
<dbReference type="InterPro" id="IPR014284">
    <property type="entry name" value="RNA_pol_sigma-70_dom"/>
</dbReference>
<dbReference type="Gene3D" id="1.10.10.10">
    <property type="entry name" value="Winged helix-like DNA-binding domain superfamily/Winged helix DNA-binding domain"/>
    <property type="match status" value="1"/>
</dbReference>
<dbReference type="InterPro" id="IPR013324">
    <property type="entry name" value="RNA_pol_sigma_r3/r4-like"/>
</dbReference>
<evidence type="ECO:0000256" key="1">
    <source>
        <dbReference type="ARBA" id="ARBA00010641"/>
    </source>
</evidence>
<dbReference type="PANTHER" id="PTHR43133">
    <property type="entry name" value="RNA POLYMERASE ECF-TYPE SIGMA FACTO"/>
    <property type="match status" value="1"/>
</dbReference>
<comment type="similarity">
    <text evidence="1 6">Belongs to the sigma-70 factor family. ECF subfamily.</text>
</comment>
<dbReference type="InterPro" id="IPR036388">
    <property type="entry name" value="WH-like_DNA-bd_sf"/>
</dbReference>
<protein>
    <recommendedName>
        <fullName evidence="6">RNA polymerase sigma factor</fullName>
    </recommendedName>
</protein>
<dbReference type="NCBIfam" id="TIGR02947">
    <property type="entry name" value="SigH_actino"/>
    <property type="match status" value="1"/>
</dbReference>
<reference evidence="10 11" key="1">
    <citation type="submission" date="2018-03" db="EMBL/GenBank/DDBJ databases">
        <title>Genomic Encyclopedia of Archaeal and Bacterial Type Strains, Phase II (KMG-II): from individual species to whole genera.</title>
        <authorList>
            <person name="Goeker M."/>
        </authorList>
    </citation>
    <scope>NUCLEOTIDE SEQUENCE [LARGE SCALE GENOMIC DNA]</scope>
    <source>
        <strain evidence="10 11">DSM 44889</strain>
    </source>
</reference>
<dbReference type="Pfam" id="PF08281">
    <property type="entry name" value="Sigma70_r4_2"/>
    <property type="match status" value="1"/>
</dbReference>
<comment type="caution">
    <text evidence="10">The sequence shown here is derived from an EMBL/GenBank/DDBJ whole genome shotgun (WGS) entry which is preliminary data.</text>
</comment>
<evidence type="ECO:0000256" key="5">
    <source>
        <dbReference type="ARBA" id="ARBA00023163"/>
    </source>
</evidence>
<dbReference type="PANTHER" id="PTHR43133:SF59">
    <property type="entry name" value="ECF RNA POLYMERASE SIGMA FACTOR SIGR"/>
    <property type="match status" value="1"/>
</dbReference>
<sequence length="268" mass="29450">MLVAEPRGETLVPPPPLLWGAMSDHPDSRADHSEGISDAQSVAGDAADVAVEPDEADETVRAPQETTAERTARFEAEALQHLDQLYSAALRMTRNPADAEDLVQEAFAKAFASFHQYRPGTNLKAWLYRILTNTYINTYRKKQRQPQQAGTDEIEDWQLARAEAHSSTGLRSAETEALDHLPDTDVKRALQAVPEDFRMAVYYADVEGFAYKEIAEIMGTPIGTVMSRLHRGRRILRTQLEDYARERGLIPAATATAASGGSGAGNPS</sequence>
<accession>A0A316ADA3</accession>
<gene>
    <name evidence="10" type="ORF">BXY45_10570</name>
</gene>
<keyword evidence="3 6" id="KW-0731">Sigma factor</keyword>
<dbReference type="FunFam" id="1.10.10.10:FF:000068">
    <property type="entry name" value="RNA polymerase sigma factor"/>
    <property type="match status" value="1"/>
</dbReference>
<evidence type="ECO:0000259" key="8">
    <source>
        <dbReference type="Pfam" id="PF04542"/>
    </source>
</evidence>